<dbReference type="Proteomes" id="UP000016666">
    <property type="component" value="Chromosome 3"/>
</dbReference>
<feature type="compositionally biased region" description="Basic and acidic residues" evidence="12">
    <location>
        <begin position="386"/>
        <end position="401"/>
    </location>
</feature>
<dbReference type="InterPro" id="IPR051655">
    <property type="entry name" value="FAM161"/>
</dbReference>
<keyword evidence="6" id="KW-0175">Coiled coil</keyword>
<dbReference type="PANTHER" id="PTHR21501">
    <property type="entry name" value="PROTEIN FAM-161"/>
    <property type="match status" value="1"/>
</dbReference>
<evidence type="ECO:0000256" key="4">
    <source>
        <dbReference type="ARBA" id="ARBA00022490"/>
    </source>
</evidence>
<dbReference type="GO" id="GO:0005814">
    <property type="term" value="C:centriole"/>
    <property type="evidence" value="ECO:0007669"/>
    <property type="project" value="UniProtKB-SubCell"/>
</dbReference>
<feature type="region of interest" description="Disordered" evidence="12">
    <location>
        <begin position="457"/>
        <end position="497"/>
    </location>
</feature>
<gene>
    <name evidence="13" type="primary">FAM161A</name>
</gene>
<accession>A0A493T0Y1</accession>
<dbReference type="GeneTree" id="ENSGT00940000157824"/>
<evidence type="ECO:0000256" key="3">
    <source>
        <dbReference type="ARBA" id="ARBA00006663"/>
    </source>
</evidence>
<keyword evidence="8" id="KW-0206">Cytoskeleton</keyword>
<protein>
    <recommendedName>
        <fullName evidence="11">Protein FAM161A</fullName>
    </recommendedName>
</protein>
<evidence type="ECO:0000256" key="2">
    <source>
        <dbReference type="ARBA" id="ARBA00004120"/>
    </source>
</evidence>
<dbReference type="PANTHER" id="PTHR21501:SF3">
    <property type="entry name" value="PROTEIN FAM161A"/>
    <property type="match status" value="1"/>
</dbReference>
<evidence type="ECO:0000256" key="5">
    <source>
        <dbReference type="ARBA" id="ARBA00022794"/>
    </source>
</evidence>
<evidence type="ECO:0000256" key="12">
    <source>
        <dbReference type="SAM" id="MobiDB-lite"/>
    </source>
</evidence>
<organism evidence="13 14">
    <name type="scientific">Anas platyrhynchos platyrhynchos</name>
    <name type="common">Northern mallard</name>
    <dbReference type="NCBI Taxonomy" id="8840"/>
    <lineage>
        <taxon>Eukaryota</taxon>
        <taxon>Metazoa</taxon>
        <taxon>Chordata</taxon>
        <taxon>Craniata</taxon>
        <taxon>Vertebrata</taxon>
        <taxon>Euteleostomi</taxon>
        <taxon>Archelosauria</taxon>
        <taxon>Archosauria</taxon>
        <taxon>Dinosauria</taxon>
        <taxon>Saurischia</taxon>
        <taxon>Theropoda</taxon>
        <taxon>Coelurosauria</taxon>
        <taxon>Aves</taxon>
        <taxon>Neognathae</taxon>
        <taxon>Galloanserae</taxon>
        <taxon>Anseriformes</taxon>
        <taxon>Anatidae</taxon>
        <taxon>Anatinae</taxon>
        <taxon>Anas</taxon>
    </lineage>
</organism>
<dbReference type="GO" id="GO:0036064">
    <property type="term" value="C:ciliary basal body"/>
    <property type="evidence" value="ECO:0007669"/>
    <property type="project" value="TreeGrafter"/>
</dbReference>
<dbReference type="Pfam" id="PF10595">
    <property type="entry name" value="FAM161A_B"/>
    <property type="match status" value="1"/>
</dbReference>
<evidence type="ECO:0000256" key="9">
    <source>
        <dbReference type="ARBA" id="ARBA00023273"/>
    </source>
</evidence>
<reference evidence="13" key="2">
    <citation type="submission" date="2025-08" db="UniProtKB">
        <authorList>
            <consortium name="Ensembl"/>
        </authorList>
    </citation>
    <scope>IDENTIFICATION</scope>
</reference>
<keyword evidence="5" id="KW-0970">Cilium biogenesis/degradation</keyword>
<feature type="region of interest" description="Disordered" evidence="12">
    <location>
        <begin position="579"/>
        <end position="649"/>
    </location>
</feature>
<evidence type="ECO:0000313" key="13">
    <source>
        <dbReference type="Ensembl" id="ENSAPLP00000019527.1"/>
    </source>
</evidence>
<evidence type="ECO:0000256" key="8">
    <source>
        <dbReference type="ARBA" id="ARBA00023212"/>
    </source>
</evidence>
<reference evidence="13 14" key="1">
    <citation type="submission" date="2017-10" db="EMBL/GenBank/DDBJ databases">
        <title>A new Pekin duck reference genome.</title>
        <authorList>
            <person name="Hou Z.-C."/>
            <person name="Zhou Z.-K."/>
            <person name="Zhu F."/>
            <person name="Hou S.-S."/>
        </authorList>
    </citation>
    <scope>NUCLEOTIDE SEQUENCE [LARGE SCALE GENOMIC DNA]</scope>
</reference>
<name>A0A493T0Y1_ANAPP</name>
<feature type="compositionally biased region" description="Polar residues" evidence="12">
    <location>
        <begin position="488"/>
        <end position="497"/>
    </location>
</feature>
<dbReference type="InterPro" id="IPR019579">
    <property type="entry name" value="FAM161A/B"/>
</dbReference>
<evidence type="ECO:0000256" key="1">
    <source>
        <dbReference type="ARBA" id="ARBA00004114"/>
    </source>
</evidence>
<keyword evidence="4" id="KW-0963">Cytoplasm</keyword>
<keyword evidence="7" id="KW-0969">Cilium</keyword>
<dbReference type="GO" id="GO:0044782">
    <property type="term" value="P:cilium organization"/>
    <property type="evidence" value="ECO:0007669"/>
    <property type="project" value="TreeGrafter"/>
</dbReference>
<comment type="function">
    <text evidence="10">Involved in ciliogenesis.</text>
</comment>
<dbReference type="GO" id="GO:0032391">
    <property type="term" value="C:photoreceptor connecting cilium"/>
    <property type="evidence" value="ECO:0007669"/>
    <property type="project" value="TreeGrafter"/>
</dbReference>
<evidence type="ECO:0000256" key="7">
    <source>
        <dbReference type="ARBA" id="ARBA00023069"/>
    </source>
</evidence>
<evidence type="ECO:0000256" key="11">
    <source>
        <dbReference type="ARBA" id="ARBA00039949"/>
    </source>
</evidence>
<evidence type="ECO:0000313" key="14">
    <source>
        <dbReference type="Proteomes" id="UP000016666"/>
    </source>
</evidence>
<dbReference type="AlphaFoldDB" id="A0A493T0Y1"/>
<evidence type="ECO:0000256" key="10">
    <source>
        <dbReference type="ARBA" id="ARBA00037165"/>
    </source>
</evidence>
<comment type="subcellular location">
    <subcellularLocation>
        <location evidence="2">Cytoplasm</location>
        <location evidence="2">Cytoskeleton</location>
        <location evidence="2">Cilium basal body</location>
    </subcellularLocation>
    <subcellularLocation>
        <location evidence="1">Cytoplasm</location>
        <location evidence="1">Cytoskeleton</location>
        <location evidence="1">Microtubule organizing center</location>
        <location evidence="1">Centrosome</location>
        <location evidence="1">Centriole</location>
    </subcellularLocation>
</comment>
<dbReference type="Ensembl" id="ENSAPLT00000046661.1">
    <property type="protein sequence ID" value="ENSAPLP00000019527.1"/>
    <property type="gene ID" value="ENSAPLG00000003944.2"/>
</dbReference>
<sequence length="649" mass="75037">APLPAPAAGPRQPRYRRHGHGERGRAAGGSCWALKPRGWLRGVEEGHDNWIDFSKMCTSNQEYYLKLEELKNAHVETMAKLESMYRNKLYLKGVQPVARKDAASNGCYRPTWEKSSYQPLNLHKSFSDSDLSDPLGSGVSGGSDKELAFEENGSETGSSSFAKQRIEKMWDGFSVEDYIARTKHSLPNSPVFRTMRKKQKAWSPKVTVPKPFQMTIREARKKEQNVKSKSQIEMENNLLKKQLEEEAECQKKFRANPVPAAVFLPLYHEIIQRNEERRKSVKERSKLKLLASQKPFKFIEREKQRNEIRKMQLRDLSTPEKKPKPFKAKPIPKCVYSPAVNDKLQEEELYREIRIRMRAEELLRNSSLPTSRLALKNTNKKKKHKCVEPKETEHKPKIKPDVPDFERLHQKFQKRLLQKKQVKHLTVCEPFDLRTPHIPSNKGKILRDIQEDEERLKETRWPYASPRRKPQMRGANSPPSGFGESKSPKITQSTQRRLQAIRNYEKQRMQEYLQELQEMEERVNQRPLLLERVTQKNARIAAEKHYSNTLRALGVCPEFVSKKGQTTKLLGCSNAEDFGEAKAGLPRDHSLEEEEDEEENRSRPSSQSDRSPEPQEGQSDPEAEGAFGYEDEEYESDDSEEKASDGEAD</sequence>
<keyword evidence="9" id="KW-0966">Cell projection</keyword>
<evidence type="ECO:0000256" key="6">
    <source>
        <dbReference type="ARBA" id="ARBA00023054"/>
    </source>
</evidence>
<feature type="compositionally biased region" description="Acidic residues" evidence="12">
    <location>
        <begin position="619"/>
        <end position="640"/>
    </location>
</feature>
<feature type="region of interest" description="Disordered" evidence="12">
    <location>
        <begin position="133"/>
        <end position="160"/>
    </location>
</feature>
<proteinExistence type="inferred from homology"/>
<keyword evidence="14" id="KW-1185">Reference proteome</keyword>
<feature type="region of interest" description="Disordered" evidence="12">
    <location>
        <begin position="1"/>
        <end position="27"/>
    </location>
</feature>
<feature type="region of interest" description="Disordered" evidence="12">
    <location>
        <begin position="378"/>
        <end position="401"/>
    </location>
</feature>
<reference evidence="13" key="3">
    <citation type="submission" date="2025-09" db="UniProtKB">
        <authorList>
            <consortium name="Ensembl"/>
        </authorList>
    </citation>
    <scope>IDENTIFICATION</scope>
</reference>
<comment type="similarity">
    <text evidence="3">Belongs to the FAM161 family.</text>
</comment>